<dbReference type="AlphaFoldDB" id="A0A917WHZ5"/>
<evidence type="ECO:0000313" key="3">
    <source>
        <dbReference type="Proteomes" id="UP000649829"/>
    </source>
</evidence>
<gene>
    <name evidence="2" type="ORF">GCM10011534_29090</name>
</gene>
<keyword evidence="1" id="KW-1133">Transmembrane helix</keyword>
<feature type="transmembrane region" description="Helical" evidence="1">
    <location>
        <begin position="6"/>
        <end position="25"/>
    </location>
</feature>
<accession>A0A917WHZ5</accession>
<name>A0A917WHZ5_9RHOB</name>
<feature type="transmembrane region" description="Helical" evidence="1">
    <location>
        <begin position="61"/>
        <end position="77"/>
    </location>
</feature>
<evidence type="ECO:0000313" key="2">
    <source>
        <dbReference type="EMBL" id="GGM05440.1"/>
    </source>
</evidence>
<dbReference type="Pfam" id="PF20327">
    <property type="entry name" value="DUF6622"/>
    <property type="match status" value="1"/>
</dbReference>
<proteinExistence type="predicted"/>
<dbReference type="EMBL" id="BMLF01000002">
    <property type="protein sequence ID" value="GGM05440.1"/>
    <property type="molecule type" value="Genomic_DNA"/>
</dbReference>
<dbReference type="RefSeq" id="WP_028287287.1">
    <property type="nucleotide sequence ID" value="NZ_BMLF01000002.1"/>
</dbReference>
<feature type="transmembrane region" description="Helical" evidence="1">
    <location>
        <begin position="37"/>
        <end position="55"/>
    </location>
</feature>
<keyword evidence="1" id="KW-0812">Transmembrane</keyword>
<protein>
    <recommendedName>
        <fullName evidence="4">DUF1453 domain-containing protein</fullName>
    </recommendedName>
</protein>
<dbReference type="Proteomes" id="UP000649829">
    <property type="component" value="Unassembled WGS sequence"/>
</dbReference>
<comment type="caution">
    <text evidence="2">The sequence shown here is derived from an EMBL/GenBank/DDBJ whole genome shotgun (WGS) entry which is preliminary data.</text>
</comment>
<keyword evidence="1" id="KW-0472">Membrane</keyword>
<reference evidence="2" key="1">
    <citation type="journal article" date="2014" name="Int. J. Syst. Evol. Microbiol.">
        <title>Complete genome sequence of Corynebacterium casei LMG S-19264T (=DSM 44701T), isolated from a smear-ripened cheese.</title>
        <authorList>
            <consortium name="US DOE Joint Genome Institute (JGI-PGF)"/>
            <person name="Walter F."/>
            <person name="Albersmeier A."/>
            <person name="Kalinowski J."/>
            <person name="Ruckert C."/>
        </authorList>
    </citation>
    <scope>NUCLEOTIDE SEQUENCE</scope>
    <source>
        <strain evidence="2">CGMCC 1.6293</strain>
    </source>
</reference>
<feature type="transmembrane region" description="Helical" evidence="1">
    <location>
        <begin position="132"/>
        <end position="153"/>
    </location>
</feature>
<reference evidence="2" key="2">
    <citation type="submission" date="2020-09" db="EMBL/GenBank/DDBJ databases">
        <authorList>
            <person name="Sun Q."/>
            <person name="Zhou Y."/>
        </authorList>
    </citation>
    <scope>NUCLEOTIDE SEQUENCE</scope>
    <source>
        <strain evidence="2">CGMCC 1.6293</strain>
    </source>
</reference>
<feature type="transmembrane region" description="Helical" evidence="1">
    <location>
        <begin position="98"/>
        <end position="120"/>
    </location>
</feature>
<evidence type="ECO:0008006" key="4">
    <source>
        <dbReference type="Google" id="ProtNLM"/>
    </source>
</evidence>
<sequence>MLRGIATGAPLWVWPLLAVLVLLGLRSTRSRVSPVLPFYLIPLLAILAVRAVAALHATPELWGLFAASYATGAVLGWRVQPRWIMGRDDRRVALRGEALTLVTILTVFLANFALGTMQAVAPQVAAGTGFRAGFVLIVGLVAGLFLGRTLAILRAPRAGLPVQP</sequence>
<evidence type="ECO:0000256" key="1">
    <source>
        <dbReference type="SAM" id="Phobius"/>
    </source>
</evidence>
<dbReference type="InterPro" id="IPR046730">
    <property type="entry name" value="DUF6622"/>
</dbReference>
<keyword evidence="3" id="KW-1185">Reference proteome</keyword>
<organism evidence="2 3">
    <name type="scientific">Pseudooceanicola nanhaiensis</name>
    <dbReference type="NCBI Taxonomy" id="375761"/>
    <lineage>
        <taxon>Bacteria</taxon>
        <taxon>Pseudomonadati</taxon>
        <taxon>Pseudomonadota</taxon>
        <taxon>Alphaproteobacteria</taxon>
        <taxon>Rhodobacterales</taxon>
        <taxon>Paracoccaceae</taxon>
        <taxon>Pseudooceanicola</taxon>
    </lineage>
</organism>